<organism evidence="1 2">
    <name type="scientific">Actinidia rufa</name>
    <dbReference type="NCBI Taxonomy" id="165716"/>
    <lineage>
        <taxon>Eukaryota</taxon>
        <taxon>Viridiplantae</taxon>
        <taxon>Streptophyta</taxon>
        <taxon>Embryophyta</taxon>
        <taxon>Tracheophyta</taxon>
        <taxon>Spermatophyta</taxon>
        <taxon>Magnoliopsida</taxon>
        <taxon>eudicotyledons</taxon>
        <taxon>Gunneridae</taxon>
        <taxon>Pentapetalae</taxon>
        <taxon>asterids</taxon>
        <taxon>Ericales</taxon>
        <taxon>Actinidiaceae</taxon>
        <taxon>Actinidia</taxon>
    </lineage>
</organism>
<evidence type="ECO:0000313" key="2">
    <source>
        <dbReference type="Proteomes" id="UP000585474"/>
    </source>
</evidence>
<gene>
    <name evidence="1" type="ORF">Acr_04g0002960</name>
</gene>
<dbReference type="Proteomes" id="UP000585474">
    <property type="component" value="Unassembled WGS sequence"/>
</dbReference>
<proteinExistence type="predicted"/>
<accession>A0A7J0EGF5</accession>
<evidence type="ECO:0000313" key="1">
    <source>
        <dbReference type="EMBL" id="GFY85558.1"/>
    </source>
</evidence>
<comment type="caution">
    <text evidence="1">The sequence shown here is derived from an EMBL/GenBank/DDBJ whole genome shotgun (WGS) entry which is preliminary data.</text>
</comment>
<dbReference type="AlphaFoldDB" id="A0A7J0EGF5"/>
<keyword evidence="2" id="KW-1185">Reference proteome</keyword>
<protein>
    <submittedName>
        <fullName evidence="1">Uncharacterized protein</fullName>
    </submittedName>
</protein>
<sequence>MEFEGSQGKNSVVEFDQDFASSLRDVEGSRRKISRANNFTKSSWVLHGMVRDGEGKSRELTKCHRELAGSSRDVTGRHGKKSRDFKLSHSSWKSEAKKSVASKITLLEFLYYYKRLRTLPKK</sequence>
<name>A0A7J0EGF5_9ERIC</name>
<reference evidence="1 2" key="1">
    <citation type="submission" date="2019-07" db="EMBL/GenBank/DDBJ databases">
        <title>De Novo Assembly of kiwifruit Actinidia rufa.</title>
        <authorList>
            <person name="Sugita-Konishi S."/>
            <person name="Sato K."/>
            <person name="Mori E."/>
            <person name="Abe Y."/>
            <person name="Kisaki G."/>
            <person name="Hamano K."/>
            <person name="Suezawa K."/>
            <person name="Otani M."/>
            <person name="Fukuda T."/>
            <person name="Manabe T."/>
            <person name="Gomi K."/>
            <person name="Tabuchi M."/>
            <person name="Akimitsu K."/>
            <person name="Kataoka I."/>
        </authorList>
    </citation>
    <scope>NUCLEOTIDE SEQUENCE [LARGE SCALE GENOMIC DNA]</scope>
    <source>
        <strain evidence="2">cv. Fuchu</strain>
    </source>
</reference>
<dbReference type="EMBL" id="BJWL01000004">
    <property type="protein sequence ID" value="GFY85558.1"/>
    <property type="molecule type" value="Genomic_DNA"/>
</dbReference>